<evidence type="ECO:0000256" key="10">
    <source>
        <dbReference type="ARBA" id="ARBA00023027"/>
    </source>
</evidence>
<keyword evidence="6 13" id="KW-0332">GMP biosynthesis</keyword>
<feature type="binding site" evidence="13 15">
    <location>
        <begin position="345"/>
        <end position="347"/>
    </location>
    <ligand>
        <name>IMP</name>
        <dbReference type="ChEBI" id="CHEBI:58053"/>
    </ligand>
</feature>
<feature type="binding site" description="in other chain" evidence="13 17">
    <location>
        <position position="309"/>
    </location>
    <ligand>
        <name>K(+)</name>
        <dbReference type="ChEBI" id="CHEBI:29103"/>
        <note>ligand shared between two tetrameric partners</note>
    </ligand>
</feature>
<feature type="active site" description="Proton acceptor" evidence="13 14">
    <location>
        <position position="414"/>
    </location>
</feature>
<dbReference type="InterPro" id="IPR046342">
    <property type="entry name" value="CBS_dom_sf"/>
</dbReference>
<evidence type="ECO:0000259" key="21">
    <source>
        <dbReference type="PROSITE" id="PS51371"/>
    </source>
</evidence>
<comment type="caution">
    <text evidence="22">The sequence shown here is derived from an EMBL/GenBank/DDBJ whole genome shotgun (WGS) entry which is preliminary data.</text>
</comment>
<evidence type="ECO:0000256" key="12">
    <source>
        <dbReference type="ARBA" id="ARBA00048028"/>
    </source>
</evidence>
<dbReference type="SUPFAM" id="SSF54631">
    <property type="entry name" value="CBS-domain pair"/>
    <property type="match status" value="1"/>
</dbReference>
<comment type="caution">
    <text evidence="13">Lacks conserved residue(s) required for the propagation of feature annotation.</text>
</comment>
<comment type="similarity">
    <text evidence="2 13 19">Belongs to the IMPDH/GMPR family.</text>
</comment>
<evidence type="ECO:0000256" key="17">
    <source>
        <dbReference type="PIRSR" id="PIRSR000130-4"/>
    </source>
</evidence>
<evidence type="ECO:0000256" key="9">
    <source>
        <dbReference type="ARBA" id="ARBA00023002"/>
    </source>
</evidence>
<dbReference type="EC" id="1.1.1.205" evidence="13 20"/>
<comment type="cofactor">
    <cofactor evidence="1 13">
        <name>K(+)</name>
        <dbReference type="ChEBI" id="CHEBI:29103"/>
    </cofactor>
</comment>
<proteinExistence type="inferred from homology"/>
<evidence type="ECO:0000256" key="8">
    <source>
        <dbReference type="ARBA" id="ARBA00022958"/>
    </source>
</evidence>
<organism evidence="22 23">
    <name type="scientific">Amnibacterium flavum</name>
    <dbReference type="NCBI Taxonomy" id="2173173"/>
    <lineage>
        <taxon>Bacteria</taxon>
        <taxon>Bacillati</taxon>
        <taxon>Actinomycetota</taxon>
        <taxon>Actinomycetes</taxon>
        <taxon>Micrococcales</taxon>
        <taxon>Microbacteriaceae</taxon>
        <taxon>Amnibacterium</taxon>
    </lineage>
</organism>
<feature type="binding site" evidence="13">
    <location>
        <position position="484"/>
    </location>
    <ligand>
        <name>K(+)</name>
        <dbReference type="ChEBI" id="CHEBI:29103"/>
        <note>ligand shared between two tetrameric partners</note>
    </ligand>
</feature>
<gene>
    <name evidence="13" type="primary">guaB</name>
    <name evidence="22" type="ORF">DDQ50_00465</name>
</gene>
<evidence type="ECO:0000256" key="16">
    <source>
        <dbReference type="PIRSR" id="PIRSR000130-3"/>
    </source>
</evidence>
<dbReference type="GO" id="GO:0003938">
    <property type="term" value="F:IMP dehydrogenase activity"/>
    <property type="evidence" value="ECO:0007669"/>
    <property type="project" value="UniProtKB-UniRule"/>
</dbReference>
<comment type="subunit">
    <text evidence="3 13">Homotetramer.</text>
</comment>
<comment type="pathway">
    <text evidence="13 20">Purine metabolism; XMP biosynthesis via de novo pathway; XMP from IMP: step 1/1.</text>
</comment>
<evidence type="ECO:0000256" key="13">
    <source>
        <dbReference type="HAMAP-Rule" id="MF_01964"/>
    </source>
</evidence>
<dbReference type="Proteomes" id="UP000244893">
    <property type="component" value="Unassembled WGS sequence"/>
</dbReference>
<keyword evidence="23" id="KW-1185">Reference proteome</keyword>
<keyword evidence="7 13" id="KW-0658">Purine biosynthesis</keyword>
<dbReference type="Pfam" id="PF00571">
    <property type="entry name" value="CBS"/>
    <property type="match status" value="2"/>
</dbReference>
<dbReference type="InterPro" id="IPR001093">
    <property type="entry name" value="IMP_DH_GMPRt"/>
</dbReference>
<dbReference type="InterPro" id="IPR005990">
    <property type="entry name" value="IMP_DH"/>
</dbReference>
<sequence length="500" mass="52712">MSGHDPFGFVGLTYDDVMLLPGHTDVIPSEAETASRLTRRIQVAAPLISSAMDTVTESRMAIAMARQGGFGVLHRNLSIQDQAEQVDNVKRSESGMITNPVTTTPDATVAEVDALCGQFRVSGLPVIEGDGTLVGIVTNRDMRFVSPFEKATTLVRDVMTSTGLITAPVGINADGAVALLAQHRIEKLPIVDSAGKLRGLITVKDFDKSEKYPNATKDSEGRLRVGAAIGFFGDAWQRAGALRDAGVDVIVVDTANGDSSGVLDIIRRLKGDSAFDAIDIIGGNVATRSGAQALVDAGADAIKVGVGPGSICTTRVVAGVGVPQVTAVYEASLAARESGVPVIADGGLQYSGDIAKALVAGADTVMLGSLLAGTDESPGDLVFVNGKQFKNYRGMGSLGALQTRGKKTSYSRDRYFQADVPSDEQLIAEGIEGQVPYRGPVASVVYQLTGGLRQSMFYTGARTIEELKEKGRFVRITAAGLKESHPHDVQMVVEAPNYRR</sequence>
<dbReference type="GO" id="GO:0000166">
    <property type="term" value="F:nucleotide binding"/>
    <property type="evidence" value="ECO:0007669"/>
    <property type="project" value="UniProtKB-UniRule"/>
</dbReference>
<keyword evidence="8 13" id="KW-0630">Potassium</keyword>
<accession>A0A2V1HR14</accession>
<dbReference type="UniPathway" id="UPA00601">
    <property type="reaction ID" value="UER00295"/>
</dbReference>
<dbReference type="PROSITE" id="PS00487">
    <property type="entry name" value="IMP_DH_GMP_RED"/>
    <property type="match status" value="1"/>
</dbReference>
<dbReference type="Gene3D" id="3.20.20.70">
    <property type="entry name" value="Aldolase class I"/>
    <property type="match status" value="1"/>
</dbReference>
<evidence type="ECO:0000313" key="23">
    <source>
        <dbReference type="Proteomes" id="UP000244893"/>
    </source>
</evidence>
<evidence type="ECO:0000256" key="20">
    <source>
        <dbReference type="RuleBase" id="RU003928"/>
    </source>
</evidence>
<feature type="binding site" evidence="13 15">
    <location>
        <position position="310"/>
    </location>
    <ligand>
        <name>IMP</name>
        <dbReference type="ChEBI" id="CHEBI:58053"/>
    </ligand>
</feature>
<dbReference type="HAMAP" id="MF_01964">
    <property type="entry name" value="IMPDH"/>
    <property type="match status" value="1"/>
</dbReference>
<dbReference type="CDD" id="cd00381">
    <property type="entry name" value="IMPDH"/>
    <property type="match status" value="1"/>
</dbReference>
<dbReference type="PIRSF" id="PIRSF000130">
    <property type="entry name" value="IMPDH"/>
    <property type="match status" value="1"/>
</dbReference>
<dbReference type="SUPFAM" id="SSF51412">
    <property type="entry name" value="Inosine monophosphate dehydrogenase (IMPDH)"/>
    <property type="match status" value="1"/>
</dbReference>
<evidence type="ECO:0000256" key="4">
    <source>
        <dbReference type="ARBA" id="ARBA00022723"/>
    </source>
</evidence>
<evidence type="ECO:0000256" key="6">
    <source>
        <dbReference type="ARBA" id="ARBA00022749"/>
    </source>
</evidence>
<dbReference type="PROSITE" id="PS51371">
    <property type="entry name" value="CBS"/>
    <property type="match status" value="2"/>
</dbReference>
<dbReference type="SMART" id="SM00116">
    <property type="entry name" value="CBS"/>
    <property type="match status" value="2"/>
</dbReference>
<comment type="function">
    <text evidence="13">Catalyzes the conversion of inosine 5'-phosphate (IMP) to xanthosine 5'-phosphate (XMP), the first committed and rate-limiting step in the de novo synthesis of guanine nucleotides, and therefore plays an important role in the regulation of cell growth.</text>
</comment>
<dbReference type="FunFam" id="3.20.20.70:FF:000003">
    <property type="entry name" value="GMP reductase"/>
    <property type="match status" value="1"/>
</dbReference>
<evidence type="ECO:0000256" key="3">
    <source>
        <dbReference type="ARBA" id="ARBA00011881"/>
    </source>
</evidence>
<reference evidence="22 23" key="1">
    <citation type="submission" date="2018-05" db="EMBL/GenBank/DDBJ databases">
        <title>Amnibacterium sp. M8JJ-5, whole genome shotgun sequence.</title>
        <authorList>
            <person name="Tuo L."/>
        </authorList>
    </citation>
    <scope>NUCLEOTIDE SEQUENCE [LARGE SCALE GENOMIC DNA]</scope>
    <source>
        <strain evidence="22 23">M8JJ-5</strain>
    </source>
</reference>
<keyword evidence="5" id="KW-0677">Repeat</keyword>
<dbReference type="NCBIfam" id="TIGR01302">
    <property type="entry name" value="IMP_dehydrog"/>
    <property type="match status" value="1"/>
</dbReference>
<dbReference type="SMART" id="SM01240">
    <property type="entry name" value="IMPDH"/>
    <property type="match status" value="1"/>
</dbReference>
<evidence type="ECO:0000256" key="7">
    <source>
        <dbReference type="ARBA" id="ARBA00022755"/>
    </source>
</evidence>
<evidence type="ECO:0000313" key="22">
    <source>
        <dbReference type="EMBL" id="PVZ95043.1"/>
    </source>
</evidence>
<dbReference type="PANTHER" id="PTHR11911:SF111">
    <property type="entry name" value="INOSINE-5'-MONOPHOSPHATE DEHYDROGENASE"/>
    <property type="match status" value="1"/>
</dbReference>
<dbReference type="InterPro" id="IPR015875">
    <property type="entry name" value="IMP_DH/GMP_Rdtase_CS"/>
</dbReference>
<keyword evidence="11 18" id="KW-0129">CBS domain</keyword>
<feature type="binding site" evidence="13 15">
    <location>
        <begin position="392"/>
        <end position="396"/>
    </location>
    <ligand>
        <name>IMP</name>
        <dbReference type="ChEBI" id="CHEBI:58053"/>
    </ligand>
</feature>
<dbReference type="InterPro" id="IPR013785">
    <property type="entry name" value="Aldolase_TIM"/>
</dbReference>
<dbReference type="RefSeq" id="WP_116754782.1">
    <property type="nucleotide sequence ID" value="NZ_JBHUEX010000001.1"/>
</dbReference>
<feature type="binding site" evidence="13">
    <location>
        <position position="253"/>
    </location>
    <ligand>
        <name>NAD(+)</name>
        <dbReference type="ChEBI" id="CHEBI:57540"/>
    </ligand>
</feature>
<dbReference type="InterPro" id="IPR000644">
    <property type="entry name" value="CBS_dom"/>
</dbReference>
<keyword evidence="10 13" id="KW-0520">NAD</keyword>
<evidence type="ECO:0000256" key="15">
    <source>
        <dbReference type="PIRSR" id="PIRSR000130-2"/>
    </source>
</evidence>
<dbReference type="CDD" id="cd04601">
    <property type="entry name" value="CBS_pair_IMPDH"/>
    <property type="match status" value="1"/>
</dbReference>
<keyword evidence="4 13" id="KW-0479">Metal-binding</keyword>
<feature type="active site" description="Thioimidate intermediate" evidence="13 14">
    <location>
        <position position="312"/>
    </location>
</feature>
<dbReference type="Pfam" id="PF00478">
    <property type="entry name" value="IMPDH"/>
    <property type="match status" value="1"/>
</dbReference>
<dbReference type="EMBL" id="QEOP01000001">
    <property type="protein sequence ID" value="PVZ95043.1"/>
    <property type="molecule type" value="Genomic_DNA"/>
</dbReference>
<keyword evidence="9 13" id="KW-0560">Oxidoreductase</keyword>
<dbReference type="PANTHER" id="PTHR11911">
    <property type="entry name" value="INOSINE-5-MONOPHOSPHATE DEHYDROGENASE RELATED"/>
    <property type="match status" value="1"/>
</dbReference>
<feature type="domain" description="CBS" evidence="21">
    <location>
        <begin position="96"/>
        <end position="152"/>
    </location>
</feature>
<dbReference type="AlphaFoldDB" id="A0A2V1HR14"/>
<name>A0A2V1HR14_9MICO</name>
<feature type="binding site" evidence="13">
    <location>
        <position position="483"/>
    </location>
    <ligand>
        <name>K(+)</name>
        <dbReference type="ChEBI" id="CHEBI:29103"/>
        <note>ligand shared between two tetrameric partners</note>
    </ligand>
</feature>
<feature type="binding site" evidence="16">
    <location>
        <begin position="253"/>
        <end position="255"/>
    </location>
    <ligand>
        <name>NAD(+)</name>
        <dbReference type="ChEBI" id="CHEBI:57540"/>
    </ligand>
</feature>
<feature type="binding site" description="in other chain" evidence="13 17">
    <location>
        <position position="307"/>
    </location>
    <ligand>
        <name>K(+)</name>
        <dbReference type="ChEBI" id="CHEBI:29103"/>
        <note>ligand shared between two tetrameric partners</note>
    </ligand>
</feature>
<comment type="activity regulation">
    <text evidence="13">Mycophenolic acid (MPA) is a non-competitive inhibitor that prevents formation of the closed enzyme conformation by binding to the same site as the amobile flap. In contrast, mizoribine monophosphate (MZP) is a competitive inhibitor that induces the closed conformation. MPA is a potent inhibitor of mammalian IMPDHs but a poor inhibitor of the bacterial enzymes. MZP is a more potent inhibitor of bacterial IMPDH.</text>
</comment>
<evidence type="ECO:0000256" key="18">
    <source>
        <dbReference type="PROSITE-ProRule" id="PRU00703"/>
    </source>
</evidence>
<evidence type="ECO:0000256" key="1">
    <source>
        <dbReference type="ARBA" id="ARBA00001958"/>
    </source>
</evidence>
<evidence type="ECO:0000256" key="5">
    <source>
        <dbReference type="ARBA" id="ARBA00022737"/>
    </source>
</evidence>
<evidence type="ECO:0000256" key="14">
    <source>
        <dbReference type="PIRSR" id="PIRSR000130-1"/>
    </source>
</evidence>
<evidence type="ECO:0000256" key="11">
    <source>
        <dbReference type="ARBA" id="ARBA00023122"/>
    </source>
</evidence>
<feature type="binding site" description="in other chain" evidence="13 17">
    <location>
        <position position="312"/>
    </location>
    <ligand>
        <name>K(+)</name>
        <dbReference type="ChEBI" id="CHEBI:29103"/>
        <note>ligand shared between two tetrameric partners</note>
    </ligand>
</feature>
<feature type="binding site" evidence="13 15">
    <location>
        <begin position="368"/>
        <end position="369"/>
    </location>
    <ligand>
        <name>IMP</name>
        <dbReference type="ChEBI" id="CHEBI:58053"/>
    </ligand>
</feature>
<feature type="binding site" evidence="13 15">
    <location>
        <position position="429"/>
    </location>
    <ligand>
        <name>IMP</name>
        <dbReference type="ChEBI" id="CHEBI:58053"/>
    </ligand>
</feature>
<feature type="binding site" evidence="13">
    <location>
        <position position="485"/>
    </location>
    <ligand>
        <name>K(+)</name>
        <dbReference type="ChEBI" id="CHEBI:29103"/>
        <note>ligand shared between two tetrameric partners</note>
    </ligand>
</feature>
<feature type="domain" description="CBS" evidence="21">
    <location>
        <begin position="159"/>
        <end position="216"/>
    </location>
</feature>
<dbReference type="GO" id="GO:0046872">
    <property type="term" value="F:metal ion binding"/>
    <property type="evidence" value="ECO:0007669"/>
    <property type="project" value="UniProtKB-UniRule"/>
</dbReference>
<evidence type="ECO:0000256" key="2">
    <source>
        <dbReference type="ARBA" id="ARBA00005502"/>
    </source>
</evidence>
<dbReference type="GO" id="GO:0006183">
    <property type="term" value="P:GTP biosynthetic process"/>
    <property type="evidence" value="ECO:0007669"/>
    <property type="project" value="TreeGrafter"/>
</dbReference>
<dbReference type="OrthoDB" id="9805398at2"/>
<feature type="binding site" evidence="13 16">
    <location>
        <begin position="305"/>
        <end position="307"/>
    </location>
    <ligand>
        <name>NAD(+)</name>
        <dbReference type="ChEBI" id="CHEBI:57540"/>
    </ligand>
</feature>
<comment type="catalytic activity">
    <reaction evidence="12 13 20">
        <text>IMP + NAD(+) + H2O = XMP + NADH + H(+)</text>
        <dbReference type="Rhea" id="RHEA:11708"/>
        <dbReference type="ChEBI" id="CHEBI:15377"/>
        <dbReference type="ChEBI" id="CHEBI:15378"/>
        <dbReference type="ChEBI" id="CHEBI:57464"/>
        <dbReference type="ChEBI" id="CHEBI:57540"/>
        <dbReference type="ChEBI" id="CHEBI:57945"/>
        <dbReference type="ChEBI" id="CHEBI:58053"/>
        <dbReference type="EC" id="1.1.1.205"/>
    </reaction>
</comment>
<evidence type="ECO:0000256" key="19">
    <source>
        <dbReference type="RuleBase" id="RU003927"/>
    </source>
</evidence>
<protein>
    <recommendedName>
        <fullName evidence="13 20">Inosine-5'-monophosphate dehydrogenase</fullName>
        <shortName evidence="13">IMP dehydrogenase</shortName>
        <shortName evidence="13">IMPD</shortName>
        <shortName evidence="13">IMPDH</shortName>
        <ecNumber evidence="13 20">1.1.1.205</ecNumber>
    </recommendedName>
</protein>
<dbReference type="GO" id="GO:0006177">
    <property type="term" value="P:GMP biosynthetic process"/>
    <property type="evidence" value="ECO:0007669"/>
    <property type="project" value="UniProtKB-UniRule"/>
</dbReference>